<dbReference type="RefSeq" id="WP_345370485.1">
    <property type="nucleotide sequence ID" value="NZ_BAABRM010000035.1"/>
</dbReference>
<dbReference type="PANTHER" id="PTHR43806:SF11">
    <property type="entry name" value="CEREVISIN-RELATED"/>
    <property type="match status" value="1"/>
</dbReference>
<feature type="active site" description="Charge relay system" evidence="9">
    <location>
        <position position="477"/>
    </location>
</feature>
<dbReference type="PROSITE" id="PS00138">
    <property type="entry name" value="SUBTILASE_SER"/>
    <property type="match status" value="1"/>
</dbReference>
<keyword evidence="2" id="KW-0134">Cell wall</keyword>
<evidence type="ECO:0000256" key="1">
    <source>
        <dbReference type="ARBA" id="ARBA00011073"/>
    </source>
</evidence>
<dbReference type="InterPro" id="IPR000209">
    <property type="entry name" value="Peptidase_S8/S53_dom"/>
</dbReference>
<feature type="active site" description="Charge relay system" evidence="9">
    <location>
        <position position="199"/>
    </location>
</feature>
<evidence type="ECO:0000256" key="6">
    <source>
        <dbReference type="ARBA" id="ARBA00022801"/>
    </source>
</evidence>
<dbReference type="InterPro" id="IPR010435">
    <property type="entry name" value="C5a/SBT2-like_Fn3"/>
</dbReference>
<dbReference type="EMBL" id="JBHLUK010000022">
    <property type="protein sequence ID" value="MFC0423223.1"/>
    <property type="molecule type" value="Genomic_DNA"/>
</dbReference>
<evidence type="ECO:0000256" key="12">
    <source>
        <dbReference type="SAM" id="Phobius"/>
    </source>
</evidence>
<dbReference type="Pfam" id="PF06280">
    <property type="entry name" value="fn3_5"/>
    <property type="match status" value="1"/>
</dbReference>
<keyword evidence="12" id="KW-1133">Transmembrane helix</keyword>
<accession>A0ABV6K169</accession>
<keyword evidence="7 9" id="KW-0720">Serine protease</keyword>
<dbReference type="InterPro" id="IPR050131">
    <property type="entry name" value="Peptidase_S8_subtilisin-like"/>
</dbReference>
<dbReference type="InterPro" id="IPR023828">
    <property type="entry name" value="Peptidase_S8_Ser-AS"/>
</dbReference>
<keyword evidence="12" id="KW-0812">Transmembrane</keyword>
<evidence type="ECO:0000256" key="9">
    <source>
        <dbReference type="PROSITE-ProRule" id="PRU01240"/>
    </source>
</evidence>
<reference evidence="14 15" key="1">
    <citation type="submission" date="2024-09" db="EMBL/GenBank/DDBJ databases">
        <authorList>
            <person name="Sun Q."/>
            <person name="Mori K."/>
        </authorList>
    </citation>
    <scope>NUCLEOTIDE SEQUENCE [LARGE SCALE GENOMIC DNA]</scope>
    <source>
        <strain evidence="14 15">TBRC 4575</strain>
    </source>
</reference>
<comment type="caution">
    <text evidence="14">The sequence shown here is derived from an EMBL/GenBank/DDBJ whole genome shotgun (WGS) entry which is preliminary data.</text>
</comment>
<protein>
    <submittedName>
        <fullName evidence="14">S8 family serine peptidase</fullName>
    </submittedName>
</protein>
<dbReference type="NCBIfam" id="TIGR01167">
    <property type="entry name" value="LPXTG_anchor"/>
    <property type="match status" value="1"/>
</dbReference>
<feature type="transmembrane region" description="Helical" evidence="12">
    <location>
        <begin position="1484"/>
        <end position="1501"/>
    </location>
</feature>
<dbReference type="Gene3D" id="2.60.40.1710">
    <property type="entry name" value="Subtilisin-like superfamily"/>
    <property type="match status" value="1"/>
</dbReference>
<keyword evidence="3" id="KW-0964">Secreted</keyword>
<dbReference type="Pfam" id="PF00082">
    <property type="entry name" value="Peptidase_S8"/>
    <property type="match status" value="1"/>
</dbReference>
<dbReference type="Pfam" id="PF19258">
    <property type="entry name" value="KxYKxGKxW_sig"/>
    <property type="match status" value="1"/>
</dbReference>
<name>A0ABV6K169_9LACO</name>
<dbReference type="NCBIfam" id="TIGR03715">
    <property type="entry name" value="KxYKxGKxW"/>
    <property type="match status" value="1"/>
</dbReference>
<feature type="region of interest" description="Disordered" evidence="11">
    <location>
        <begin position="1355"/>
        <end position="1469"/>
    </location>
</feature>
<keyword evidence="12" id="KW-0472">Membrane</keyword>
<evidence type="ECO:0000313" key="14">
    <source>
        <dbReference type="EMBL" id="MFC0423223.1"/>
    </source>
</evidence>
<dbReference type="InterPro" id="IPR022263">
    <property type="entry name" value="KxYKxGKxW"/>
</dbReference>
<evidence type="ECO:0000256" key="2">
    <source>
        <dbReference type="ARBA" id="ARBA00022512"/>
    </source>
</evidence>
<evidence type="ECO:0000256" key="11">
    <source>
        <dbReference type="SAM" id="MobiDB-lite"/>
    </source>
</evidence>
<dbReference type="InterPro" id="IPR036852">
    <property type="entry name" value="Peptidase_S8/S53_dom_sf"/>
</dbReference>
<feature type="active site" description="Charge relay system" evidence="9">
    <location>
        <position position="263"/>
    </location>
</feature>
<keyword evidence="6 9" id="KW-0378">Hydrolase</keyword>
<evidence type="ECO:0000256" key="4">
    <source>
        <dbReference type="ARBA" id="ARBA00022670"/>
    </source>
</evidence>
<dbReference type="PRINTS" id="PR00723">
    <property type="entry name" value="SUBTILISIN"/>
</dbReference>
<proteinExistence type="inferred from homology"/>
<dbReference type="PROSITE" id="PS50847">
    <property type="entry name" value="GRAM_POS_ANCHORING"/>
    <property type="match status" value="1"/>
</dbReference>
<keyword evidence="4 9" id="KW-0645">Protease</keyword>
<evidence type="ECO:0000256" key="5">
    <source>
        <dbReference type="ARBA" id="ARBA00022729"/>
    </source>
</evidence>
<dbReference type="SUPFAM" id="SSF52743">
    <property type="entry name" value="Subtilisin-like"/>
    <property type="match status" value="1"/>
</dbReference>
<keyword evidence="15" id="KW-1185">Reference proteome</keyword>
<feature type="domain" description="Gram-positive cocci surface proteins LPxTG" evidence="13">
    <location>
        <begin position="1474"/>
        <end position="1507"/>
    </location>
</feature>
<dbReference type="InterPro" id="IPR034216">
    <property type="entry name" value="C5a_Peptidase"/>
</dbReference>
<evidence type="ECO:0000256" key="10">
    <source>
        <dbReference type="RuleBase" id="RU003355"/>
    </source>
</evidence>
<feature type="compositionally biased region" description="Low complexity" evidence="11">
    <location>
        <begin position="44"/>
        <end position="174"/>
    </location>
</feature>
<keyword evidence="8" id="KW-0572">Peptidoglycan-anchor</keyword>
<dbReference type="PROSITE" id="PS00136">
    <property type="entry name" value="SUBTILASE_ASP"/>
    <property type="match status" value="1"/>
</dbReference>
<evidence type="ECO:0000256" key="8">
    <source>
        <dbReference type="ARBA" id="ARBA00023088"/>
    </source>
</evidence>
<dbReference type="Gene3D" id="3.40.50.200">
    <property type="entry name" value="Peptidase S8/S53 domain"/>
    <property type="match status" value="1"/>
</dbReference>
<dbReference type="Proteomes" id="UP001589855">
    <property type="component" value="Unassembled WGS sequence"/>
</dbReference>
<evidence type="ECO:0000256" key="7">
    <source>
        <dbReference type="ARBA" id="ARBA00022825"/>
    </source>
</evidence>
<dbReference type="Gene3D" id="2.60.40.4070">
    <property type="match status" value="1"/>
</dbReference>
<evidence type="ECO:0000259" key="13">
    <source>
        <dbReference type="PROSITE" id="PS50847"/>
    </source>
</evidence>
<feature type="compositionally biased region" description="Low complexity" evidence="11">
    <location>
        <begin position="1445"/>
        <end position="1466"/>
    </location>
</feature>
<comment type="similarity">
    <text evidence="1 9 10">Belongs to the peptidase S8 family.</text>
</comment>
<dbReference type="InterPro" id="IPR019931">
    <property type="entry name" value="LPXTG_anchor"/>
</dbReference>
<dbReference type="PANTHER" id="PTHR43806">
    <property type="entry name" value="PEPTIDASE S8"/>
    <property type="match status" value="1"/>
</dbReference>
<dbReference type="InterPro" id="IPR015500">
    <property type="entry name" value="Peptidase_S8_subtilisin-rel"/>
</dbReference>
<keyword evidence="5" id="KW-0732">Signal</keyword>
<dbReference type="PROSITE" id="PS51892">
    <property type="entry name" value="SUBTILASE"/>
    <property type="match status" value="1"/>
</dbReference>
<sequence length="1507" mass="158417">MNKRNSTAEVKEHYKMYKSGSKWVFAGILTLGVGLTFTVTAPAQAASADTTAPVTTTAVKDATTETATTTTANPDTTTETDQTPATEQPTKTVATPSTDTKATTDTTETKVSTPTATTTTQPTATTDKATTNDTTYDANTSTKAADDQTTAKNADADTDPAPTTTTTVPANQDTLTKGNVQGLWDEGYEGQGMVVAVIDSGVQPHDDLRLSDPSTAAISKDDAEAAIAKLGYGTYVNSKIPFAYDYVNNDSTNTGITASGSTHGEHVAGIIAANGTTEDGNTDYPIDYNDDGVTDSSMYVKGIAPEAQILAMQVIDEFPDENSNDISRAIRDAVDLGANVIQMSLGIGVVEQDLTGEEQAAVKYATDHGVFVSISASNNGNAAAIVGGPDQGGIGVAYNSKNSSAIADPAAAGNAMTVAAETSDLGENSQMSSFSSWGPLVDYTLKPDISAPGSNVISTTVSSIDGGQSYAAFSGTSMAGPYDAGAALIVMQKLLATRPDLQGADLVAAVKLALMNAADPMADIQYPDTYISPRRQGAGQIDVSKAGDLTVSAQSAEENGGTGSVSLHTIGDTTTFTVTVTNYGDSDQTYQVETNVGPLTEVIDAENGNTVHDTSLAGATLTADQPTFTLAAGTSRQVTFTLKLDDTVKADQLVEGFLTFKAADDSQTISMPYLGYYGDLTDEPVIDTAANTDESIFNGGYFVDEDDNVLGVTDPISLFHLINSGTGTTWNNVALKVENGKVSFSPNGDNVSDTIYPYVFSKQNLEGVEIQILDANGTVVRILDKENNLNKSYASDGNSYNNDLGLSIDMRLNTSALTWDGTIYDQATGKMVTAPDGNYTYRIVSTQYNDGSNKTQNYDMPVNIDTQKPTITNLKYTNGTLTANYNDVGVGFSEYSNAVLTIGNQTYGIQLTGNHSGELNYTLTTEQQTALENGSGALSLQISDVAGDTSTTTIQATVGTNKTIANNDITAPQFSWLINLDENNTIRPDGMGKIVASGPTVIQGIVPAGQDYRVVATESTTGKSYVGDVDTNTGIVTFHDINVTPDGFGYLYLRAQATLKNSFTDFLQTQPQLNSDDILLAFYQGGVTYSPDVTKSTQLKPFIDNADALASERATSIHQLSGRAFSDITTHAEPTTGLSFDKFNDNTFTLVGADQVKDVYDAQTGLLTITGHLDDPADKVMTVTSASEPTKQVTVQSDGSFSFTVPFKASQQQAVGYRILTKGEDGHYSTQYGELQIYLDTVFPTLSMPQADSLKVGADGTYEITTAAATFNVAGLVDDNVNGYRLYTNGDNVVHQKNLAGFNNHVDPESLYSNPYGPADFNETYDLAMGDNYFTITAVDMAGNTVTKVFHVVRETEPVTDPDSGATGTEPKAGSDDIDSTTGTTGTGTQAESGLAGETRSSDFGAAKTATGEPTDPATPKLKLTRQAADQNDDPAPTPLATGDATKATVKPATTSSATSTTRKTAQPVAATALPQTGDQASPLAALGLWVLGLLGLAHFGRRKRAN</sequence>
<evidence type="ECO:0000256" key="3">
    <source>
        <dbReference type="ARBA" id="ARBA00022525"/>
    </source>
</evidence>
<evidence type="ECO:0000313" key="15">
    <source>
        <dbReference type="Proteomes" id="UP001589855"/>
    </source>
</evidence>
<gene>
    <name evidence="14" type="ORF">ACFFGS_03675</name>
</gene>
<organism evidence="14 15">
    <name type="scientific">Lactiplantibacillus plajomi</name>
    <dbReference type="NCBI Taxonomy" id="1457217"/>
    <lineage>
        <taxon>Bacteria</taxon>
        <taxon>Bacillati</taxon>
        <taxon>Bacillota</taxon>
        <taxon>Bacilli</taxon>
        <taxon>Lactobacillales</taxon>
        <taxon>Lactobacillaceae</taxon>
        <taxon>Lactiplantibacillus</taxon>
    </lineage>
</organism>
<dbReference type="InterPro" id="IPR023827">
    <property type="entry name" value="Peptidase_S8_Asp-AS"/>
</dbReference>
<dbReference type="CDD" id="cd07475">
    <property type="entry name" value="Peptidases_S8_C5a_Peptidase"/>
    <property type="match status" value="1"/>
</dbReference>
<feature type="region of interest" description="Disordered" evidence="11">
    <location>
        <begin position="44"/>
        <end position="175"/>
    </location>
</feature>